<feature type="domain" description="ABC transmembrane type-1" evidence="12">
    <location>
        <begin position="165"/>
        <end position="444"/>
    </location>
</feature>
<evidence type="ECO:0000313" key="15">
    <source>
        <dbReference type="Proteomes" id="UP000289411"/>
    </source>
</evidence>
<dbReference type="SMART" id="SM00382">
    <property type="entry name" value="AAA"/>
    <property type="match status" value="1"/>
</dbReference>
<keyword evidence="7" id="KW-0067">ATP-binding</keyword>
<feature type="transmembrane region" description="Helical" evidence="10">
    <location>
        <begin position="303"/>
        <end position="323"/>
    </location>
</feature>
<dbReference type="Pfam" id="PF00005">
    <property type="entry name" value="ABC_tran"/>
    <property type="match status" value="1"/>
</dbReference>
<dbReference type="Gene3D" id="3.90.70.10">
    <property type="entry name" value="Cysteine proteinases"/>
    <property type="match status" value="1"/>
</dbReference>
<dbReference type="InterPro" id="IPR017871">
    <property type="entry name" value="ABC_transporter-like_CS"/>
</dbReference>
<dbReference type="PROSITE" id="PS00211">
    <property type="entry name" value="ABC_TRANSPORTER_1"/>
    <property type="match status" value="1"/>
</dbReference>
<feature type="transmembrane region" description="Helical" evidence="10">
    <location>
        <begin position="195"/>
        <end position="216"/>
    </location>
</feature>
<comment type="similarity">
    <text evidence="2">Belongs to the ABC transporter superfamily.</text>
</comment>
<reference evidence="14 15" key="1">
    <citation type="submission" date="2018-09" db="EMBL/GenBank/DDBJ databases">
        <authorList>
            <person name="Grouzdev D.S."/>
            <person name="Krutkina M.S."/>
        </authorList>
    </citation>
    <scope>NUCLEOTIDE SEQUENCE [LARGE SCALE GENOMIC DNA]</scope>
    <source>
        <strain evidence="14 15">RmlP001</strain>
    </source>
</reference>
<dbReference type="InterPro" id="IPR027417">
    <property type="entry name" value="P-loop_NTPase"/>
</dbReference>
<dbReference type="CDD" id="cd18588">
    <property type="entry name" value="ABC_6TM_CyaB_HlyB_like"/>
    <property type="match status" value="1"/>
</dbReference>
<dbReference type="Pfam" id="PF00664">
    <property type="entry name" value="ABC_membrane"/>
    <property type="match status" value="1"/>
</dbReference>
<evidence type="ECO:0000259" key="11">
    <source>
        <dbReference type="PROSITE" id="PS50893"/>
    </source>
</evidence>
<evidence type="ECO:0000313" key="14">
    <source>
        <dbReference type="EMBL" id="RYB02719.1"/>
    </source>
</evidence>
<dbReference type="InterPro" id="IPR039421">
    <property type="entry name" value="Type_1_exporter"/>
</dbReference>
<feature type="domain" description="Peptidase C39" evidence="13">
    <location>
        <begin position="3"/>
        <end position="132"/>
    </location>
</feature>
<keyword evidence="9 10" id="KW-0472">Membrane</keyword>
<keyword evidence="6" id="KW-0547">Nucleotide-binding</keyword>
<dbReference type="RefSeq" id="WP_129221017.1">
    <property type="nucleotide sequence ID" value="NZ_QYBC01000018.1"/>
</dbReference>
<dbReference type="PANTHER" id="PTHR24221:SF647">
    <property type="entry name" value="BLL6336 PROTEIN"/>
    <property type="match status" value="1"/>
</dbReference>
<feature type="transmembrane region" description="Helical" evidence="10">
    <location>
        <begin position="162"/>
        <end position="183"/>
    </location>
</feature>
<evidence type="ECO:0000259" key="12">
    <source>
        <dbReference type="PROSITE" id="PS50929"/>
    </source>
</evidence>
<gene>
    <name evidence="14" type="ORF">D3272_20215</name>
</gene>
<dbReference type="SUPFAM" id="SSF52540">
    <property type="entry name" value="P-loop containing nucleoside triphosphate hydrolases"/>
    <property type="match status" value="1"/>
</dbReference>
<dbReference type="NCBIfam" id="TIGR01846">
    <property type="entry name" value="type_I_sec_HlyB"/>
    <property type="match status" value="1"/>
</dbReference>
<dbReference type="GO" id="GO:0030253">
    <property type="term" value="P:protein secretion by the type I secretion system"/>
    <property type="evidence" value="ECO:0007669"/>
    <property type="project" value="InterPro"/>
</dbReference>
<dbReference type="InterPro" id="IPR003439">
    <property type="entry name" value="ABC_transporter-like_ATP-bd"/>
</dbReference>
<keyword evidence="5 10" id="KW-0812">Transmembrane</keyword>
<accession>A0A4Q2R9U5</accession>
<dbReference type="Gene3D" id="1.20.1560.10">
    <property type="entry name" value="ABC transporter type 1, transmembrane domain"/>
    <property type="match status" value="1"/>
</dbReference>
<dbReference type="EMBL" id="QYBC01000018">
    <property type="protein sequence ID" value="RYB02719.1"/>
    <property type="molecule type" value="Genomic_DNA"/>
</dbReference>
<dbReference type="Gene3D" id="3.40.50.300">
    <property type="entry name" value="P-loop containing nucleotide triphosphate hydrolases"/>
    <property type="match status" value="1"/>
</dbReference>
<evidence type="ECO:0000256" key="9">
    <source>
        <dbReference type="ARBA" id="ARBA00023136"/>
    </source>
</evidence>
<dbReference type="PROSITE" id="PS50929">
    <property type="entry name" value="ABC_TM1F"/>
    <property type="match status" value="1"/>
</dbReference>
<dbReference type="GO" id="GO:0034040">
    <property type="term" value="F:ATPase-coupled lipid transmembrane transporter activity"/>
    <property type="evidence" value="ECO:0007669"/>
    <property type="project" value="TreeGrafter"/>
</dbReference>
<evidence type="ECO:0000259" key="13">
    <source>
        <dbReference type="PROSITE" id="PS50990"/>
    </source>
</evidence>
<dbReference type="GO" id="GO:0008233">
    <property type="term" value="F:peptidase activity"/>
    <property type="evidence" value="ECO:0007669"/>
    <property type="project" value="InterPro"/>
</dbReference>
<dbReference type="PROSITE" id="PS50990">
    <property type="entry name" value="PEPTIDASE_C39"/>
    <property type="match status" value="1"/>
</dbReference>
<evidence type="ECO:0000256" key="1">
    <source>
        <dbReference type="ARBA" id="ARBA00004651"/>
    </source>
</evidence>
<reference evidence="14 15" key="2">
    <citation type="submission" date="2019-02" db="EMBL/GenBank/DDBJ databases">
        <title>'Lichenibacterium ramalinii' gen. nov. sp. nov., 'Lichenibacterium minor' gen. nov. sp. nov.</title>
        <authorList>
            <person name="Pankratov T."/>
        </authorList>
    </citation>
    <scope>NUCLEOTIDE SEQUENCE [LARGE SCALE GENOMIC DNA]</scope>
    <source>
        <strain evidence="14 15">RmlP001</strain>
    </source>
</reference>
<evidence type="ECO:0000256" key="7">
    <source>
        <dbReference type="ARBA" id="ARBA00022840"/>
    </source>
</evidence>
<keyword evidence="3" id="KW-0813">Transport</keyword>
<evidence type="ECO:0000256" key="10">
    <source>
        <dbReference type="SAM" id="Phobius"/>
    </source>
</evidence>
<evidence type="ECO:0000256" key="3">
    <source>
        <dbReference type="ARBA" id="ARBA00022448"/>
    </source>
</evidence>
<dbReference type="AlphaFoldDB" id="A0A4Q2R9U5"/>
<dbReference type="FunFam" id="3.40.50.300:FF:000299">
    <property type="entry name" value="ABC transporter ATP-binding protein/permease"/>
    <property type="match status" value="1"/>
</dbReference>
<keyword evidence="8 10" id="KW-1133">Transmembrane helix</keyword>
<evidence type="ECO:0000256" key="8">
    <source>
        <dbReference type="ARBA" id="ARBA00022989"/>
    </source>
</evidence>
<proteinExistence type="inferred from homology"/>
<dbReference type="PANTHER" id="PTHR24221">
    <property type="entry name" value="ATP-BINDING CASSETTE SUB-FAMILY B"/>
    <property type="match status" value="1"/>
</dbReference>
<protein>
    <submittedName>
        <fullName evidence="14">Type I secretion system permease/ATPase</fullName>
    </submittedName>
</protein>
<keyword evidence="4" id="KW-1003">Cell membrane</keyword>
<dbReference type="InterPro" id="IPR011527">
    <property type="entry name" value="ABC1_TM_dom"/>
</dbReference>
<dbReference type="GO" id="GO:0030256">
    <property type="term" value="C:type I protein secretion system complex"/>
    <property type="evidence" value="ECO:0007669"/>
    <property type="project" value="InterPro"/>
</dbReference>
<feature type="domain" description="ABC transporter" evidence="11">
    <location>
        <begin position="477"/>
        <end position="712"/>
    </location>
</feature>
<evidence type="ECO:0000256" key="5">
    <source>
        <dbReference type="ARBA" id="ARBA00022692"/>
    </source>
</evidence>
<dbReference type="GO" id="GO:0140359">
    <property type="term" value="F:ABC-type transporter activity"/>
    <property type="evidence" value="ECO:0007669"/>
    <property type="project" value="InterPro"/>
</dbReference>
<keyword evidence="15" id="KW-1185">Reference proteome</keyword>
<dbReference type="SUPFAM" id="SSF90123">
    <property type="entry name" value="ABC transporter transmembrane region"/>
    <property type="match status" value="1"/>
</dbReference>
<name>A0A4Q2R9U5_9HYPH</name>
<dbReference type="InterPro" id="IPR005074">
    <property type="entry name" value="Peptidase_C39"/>
</dbReference>
<comment type="caution">
    <text evidence="14">The sequence shown here is derived from an EMBL/GenBank/DDBJ whole genome shotgun (WGS) entry which is preliminary data.</text>
</comment>
<dbReference type="Pfam" id="PF03412">
    <property type="entry name" value="Peptidase_C39"/>
    <property type="match status" value="1"/>
</dbReference>
<sequence>MNQAAAPMTPTPRPDAGLRAVCGIAAYYRIAADPTHLQRELALIGRDADMTDLMRASAMVGMKARRVSRTSEKALVATPTPAIAKLREGGFVVYGGRIPDGRLRIVDPVTSIDRALTPEEFLREVEPQLLLVGRRVGGAGYDPKSFGFRWFLPSIWRYRRPLAHVLLASLFVQIFALVTPLFFQVVVDKVLSHKGYSTLIVLVIGIVIVGLFDVVLQYQRTYALSHTTNRIDVELGQRLFRHLLHLPLAYFETRAAGQTVARVRELENIRAFLTGQGLFSALDLVFTFVFIAVLFAYSWKLTLVVVLSIPVYLVIAFGFRPALQERVRDKFNTGAMSQQFLVESIVGIQTVKASAVEPIMQAQWEERLAAYVKTSFGVTMLSAFAQNAVTYVSRVTTALLMLFGAKAVIDGDLSIGALVAFNMIAAQVTAPVLRLSQLYQDFQQVQISVERLGDILNAPAEPAIQARTVLPPPRGLIEFRNVTFRYRPGANDVVKSVDLQIRPGEVVGIVGPSGSGKSTLTKLIQRLYMPQDGQILLDGADLTQVDPAWLRTNIGVVLQENLLFNRTIHENIAFAAPAMPRAQVIAIAKLSGADEFIAKLPGGYDTVIEERGANLSGGQRQRIAIARALATNPPILIFDEATSALDYESERVIQNNMRQIVRNRTVIIIAHRLAAVRPCDRIIGMEDGRVIEVGAHDELIARQGGLYRKLWTLQNEQVQA</sequence>
<dbReference type="InterPro" id="IPR003593">
    <property type="entry name" value="AAA+_ATPase"/>
</dbReference>
<dbReference type="GO" id="GO:0005886">
    <property type="term" value="C:plasma membrane"/>
    <property type="evidence" value="ECO:0007669"/>
    <property type="project" value="UniProtKB-SubCell"/>
</dbReference>
<organism evidence="14 15">
    <name type="scientific">Lichenibacterium ramalinae</name>
    <dbReference type="NCBI Taxonomy" id="2316527"/>
    <lineage>
        <taxon>Bacteria</taxon>
        <taxon>Pseudomonadati</taxon>
        <taxon>Pseudomonadota</taxon>
        <taxon>Alphaproteobacteria</taxon>
        <taxon>Hyphomicrobiales</taxon>
        <taxon>Lichenihabitantaceae</taxon>
        <taxon>Lichenibacterium</taxon>
    </lineage>
</organism>
<dbReference type="PROSITE" id="PS50893">
    <property type="entry name" value="ABC_TRANSPORTER_2"/>
    <property type="match status" value="1"/>
</dbReference>
<evidence type="ECO:0000256" key="6">
    <source>
        <dbReference type="ARBA" id="ARBA00022741"/>
    </source>
</evidence>
<evidence type="ECO:0000256" key="4">
    <source>
        <dbReference type="ARBA" id="ARBA00022475"/>
    </source>
</evidence>
<dbReference type="OrthoDB" id="9787557at2"/>
<dbReference type="GO" id="GO:0006508">
    <property type="term" value="P:proteolysis"/>
    <property type="evidence" value="ECO:0007669"/>
    <property type="project" value="InterPro"/>
</dbReference>
<dbReference type="Proteomes" id="UP000289411">
    <property type="component" value="Unassembled WGS sequence"/>
</dbReference>
<dbReference type="InterPro" id="IPR036640">
    <property type="entry name" value="ABC1_TM_sf"/>
</dbReference>
<dbReference type="GO" id="GO:0005524">
    <property type="term" value="F:ATP binding"/>
    <property type="evidence" value="ECO:0007669"/>
    <property type="project" value="UniProtKB-KW"/>
</dbReference>
<comment type="subcellular location">
    <subcellularLocation>
        <location evidence="1">Cell membrane</location>
        <topology evidence="1">Multi-pass membrane protein</topology>
    </subcellularLocation>
</comment>
<feature type="transmembrane region" description="Helical" evidence="10">
    <location>
        <begin position="278"/>
        <end position="297"/>
    </location>
</feature>
<dbReference type="GO" id="GO:0016887">
    <property type="term" value="F:ATP hydrolysis activity"/>
    <property type="evidence" value="ECO:0007669"/>
    <property type="project" value="InterPro"/>
</dbReference>
<dbReference type="InterPro" id="IPR010132">
    <property type="entry name" value="ATPase_T1SS_HlyB"/>
</dbReference>
<evidence type="ECO:0000256" key="2">
    <source>
        <dbReference type="ARBA" id="ARBA00005417"/>
    </source>
</evidence>